<dbReference type="PANTHER" id="PTHR11695">
    <property type="entry name" value="ALCOHOL DEHYDROGENASE RELATED"/>
    <property type="match status" value="1"/>
</dbReference>
<sequence>MKAFILDRYEKKSALRFGDVPEPALRDEDVLVEIHAAGVNPLDAKIRDGEFKPILAYRPPVILGHDMAGIVIRVGPSARKFKPGDEVYARPRDGRIGTFAQFIAENEADLALKPKSLSMEEAASIPLVGLTAWQVLVEKADLRKDQRVLIHAGSGGVGTFAIQLAKHLGATVATTAGTANLDLVRNLGADVAIDYKTQDFEKTLSGYDVVLNSLGADTLEKSLAVLKPGGKLISISGPPDVEFARQQGLNFILRQVLRILSLRIRRKAGARRVNYSFLFMRSNGEQLSQITPLMESGTILPVMDRIFPFEATNEALAYIETGRSKGKVVVKVR</sequence>
<dbReference type="AlphaFoldDB" id="A0A212LGE2"/>
<dbReference type="CDD" id="cd05289">
    <property type="entry name" value="MDR_like_2"/>
    <property type="match status" value="1"/>
</dbReference>
<proteinExistence type="predicted"/>
<evidence type="ECO:0000259" key="2">
    <source>
        <dbReference type="SMART" id="SM00829"/>
    </source>
</evidence>
<dbReference type="InterPro" id="IPR002364">
    <property type="entry name" value="Quin_OxRdtase/zeta-crystal_CS"/>
</dbReference>
<dbReference type="InterPro" id="IPR011032">
    <property type="entry name" value="GroES-like_sf"/>
</dbReference>
<dbReference type="GO" id="GO:0008270">
    <property type="term" value="F:zinc ion binding"/>
    <property type="evidence" value="ECO:0007669"/>
    <property type="project" value="InterPro"/>
</dbReference>
<dbReference type="EMBL" id="FMJD01000008">
    <property type="protein sequence ID" value="SCM76632.1"/>
    <property type="molecule type" value="Genomic_DNA"/>
</dbReference>
<dbReference type="InterPro" id="IPR013154">
    <property type="entry name" value="ADH-like_N"/>
</dbReference>
<dbReference type="Gene3D" id="3.90.180.10">
    <property type="entry name" value="Medium-chain alcohol dehydrogenases, catalytic domain"/>
    <property type="match status" value="1"/>
</dbReference>
<dbReference type="InterPro" id="IPR050700">
    <property type="entry name" value="YIM1/Zinc_Alcohol_DH_Fams"/>
</dbReference>
<dbReference type="SUPFAM" id="SSF50129">
    <property type="entry name" value="GroES-like"/>
    <property type="match status" value="1"/>
</dbReference>
<dbReference type="GO" id="GO:0016491">
    <property type="term" value="F:oxidoreductase activity"/>
    <property type="evidence" value="ECO:0007669"/>
    <property type="project" value="UniProtKB-KW"/>
</dbReference>
<evidence type="ECO:0000313" key="3">
    <source>
        <dbReference type="EMBL" id="SCM76632.1"/>
    </source>
</evidence>
<keyword evidence="1" id="KW-0560">Oxidoreductase</keyword>
<dbReference type="Gene3D" id="3.40.50.720">
    <property type="entry name" value="NAD(P)-binding Rossmann-like Domain"/>
    <property type="match status" value="1"/>
</dbReference>
<name>A0A212LGE2_9HYPH</name>
<organism evidence="3">
    <name type="scientific">uncultured Pleomorphomonas sp</name>
    <dbReference type="NCBI Taxonomy" id="442121"/>
    <lineage>
        <taxon>Bacteria</taxon>
        <taxon>Pseudomonadati</taxon>
        <taxon>Pseudomonadota</taxon>
        <taxon>Alphaproteobacteria</taxon>
        <taxon>Hyphomicrobiales</taxon>
        <taxon>Pleomorphomonadaceae</taxon>
        <taxon>Pleomorphomonas</taxon>
        <taxon>environmental samples</taxon>
    </lineage>
</organism>
<accession>A0A212LGE2</accession>
<dbReference type="PROSITE" id="PS01162">
    <property type="entry name" value="QOR_ZETA_CRYSTAL"/>
    <property type="match status" value="1"/>
</dbReference>
<dbReference type="Pfam" id="PF08240">
    <property type="entry name" value="ADH_N"/>
    <property type="match status" value="1"/>
</dbReference>
<gene>
    <name evidence="3" type="ORF">KL86PLE_40437</name>
</gene>
<evidence type="ECO:0000256" key="1">
    <source>
        <dbReference type="ARBA" id="ARBA00023002"/>
    </source>
</evidence>
<dbReference type="SMART" id="SM00829">
    <property type="entry name" value="PKS_ER"/>
    <property type="match status" value="1"/>
</dbReference>
<dbReference type="InterPro" id="IPR020843">
    <property type="entry name" value="ER"/>
</dbReference>
<dbReference type="InterPro" id="IPR036291">
    <property type="entry name" value="NAD(P)-bd_dom_sf"/>
</dbReference>
<dbReference type="Pfam" id="PF13602">
    <property type="entry name" value="ADH_zinc_N_2"/>
    <property type="match status" value="1"/>
</dbReference>
<dbReference type="PANTHER" id="PTHR11695:SF294">
    <property type="entry name" value="RETICULON-4-INTERACTING PROTEIN 1, MITOCHONDRIAL"/>
    <property type="match status" value="1"/>
</dbReference>
<dbReference type="SUPFAM" id="SSF51735">
    <property type="entry name" value="NAD(P)-binding Rossmann-fold domains"/>
    <property type="match status" value="1"/>
</dbReference>
<dbReference type="RefSeq" id="WP_288196750.1">
    <property type="nucleotide sequence ID" value="NZ_LT608334.1"/>
</dbReference>
<reference evidence="3" key="1">
    <citation type="submission" date="2016-08" db="EMBL/GenBank/DDBJ databases">
        <authorList>
            <person name="Seilhamer J.J."/>
        </authorList>
    </citation>
    <scope>NUCLEOTIDE SEQUENCE</scope>
    <source>
        <strain evidence="3">86</strain>
    </source>
</reference>
<feature type="domain" description="Enoyl reductase (ER)" evidence="2">
    <location>
        <begin position="12"/>
        <end position="330"/>
    </location>
</feature>
<protein>
    <submittedName>
        <fullName evidence="3">Zn-dependent oxidoreductase, NADPH:quinone reductase</fullName>
    </submittedName>
</protein>